<dbReference type="GO" id="GO:0004659">
    <property type="term" value="F:prenyltransferase activity"/>
    <property type="evidence" value="ECO:0007669"/>
    <property type="project" value="InterPro"/>
</dbReference>
<name>A0A7G7YMX3_9CORY</name>
<dbReference type="SFLD" id="SFLDS00005">
    <property type="entry name" value="Isoprenoid_Synthase_Type_I"/>
    <property type="match status" value="1"/>
</dbReference>
<dbReference type="CDD" id="cd00685">
    <property type="entry name" value="Trans_IPPS_HT"/>
    <property type="match status" value="1"/>
</dbReference>
<comment type="cofactor">
    <cofactor evidence="1">
        <name>Mg(2+)</name>
        <dbReference type="ChEBI" id="CHEBI:18420"/>
    </cofactor>
</comment>
<keyword evidence="6" id="KW-0460">Magnesium</keyword>
<dbReference type="RefSeq" id="WP_185769115.1">
    <property type="nucleotide sequence ID" value="NZ_CP046883.1"/>
</dbReference>
<dbReference type="GO" id="GO:0046872">
    <property type="term" value="F:metal ion binding"/>
    <property type="evidence" value="ECO:0007669"/>
    <property type="project" value="UniProtKB-KW"/>
</dbReference>
<gene>
    <name evidence="8" type="ORF">GP473_03375</name>
</gene>
<proteinExistence type="inferred from homology"/>
<dbReference type="InterPro" id="IPR008949">
    <property type="entry name" value="Isoprenoid_synthase_dom_sf"/>
</dbReference>
<dbReference type="EMBL" id="CP046883">
    <property type="protein sequence ID" value="QNH95843.1"/>
    <property type="molecule type" value="Genomic_DNA"/>
</dbReference>
<evidence type="ECO:0000313" key="9">
    <source>
        <dbReference type="Proteomes" id="UP000515275"/>
    </source>
</evidence>
<dbReference type="KEGG" id="cans:GP473_03375"/>
<keyword evidence="5" id="KW-0479">Metal-binding</keyword>
<evidence type="ECO:0000256" key="7">
    <source>
        <dbReference type="RuleBase" id="RU004466"/>
    </source>
</evidence>
<dbReference type="InterPro" id="IPR000092">
    <property type="entry name" value="Polyprenyl_synt"/>
</dbReference>
<dbReference type="Pfam" id="PF00348">
    <property type="entry name" value="polyprenyl_synt"/>
    <property type="match status" value="1"/>
</dbReference>
<dbReference type="InterPro" id="IPR033749">
    <property type="entry name" value="Polyprenyl_synt_CS"/>
</dbReference>
<evidence type="ECO:0000256" key="6">
    <source>
        <dbReference type="ARBA" id="ARBA00022842"/>
    </source>
</evidence>
<evidence type="ECO:0000256" key="1">
    <source>
        <dbReference type="ARBA" id="ARBA00001946"/>
    </source>
</evidence>
<organism evidence="8 9">
    <name type="scientific">Corynebacterium anserum</name>
    <dbReference type="NCBI Taxonomy" id="2684406"/>
    <lineage>
        <taxon>Bacteria</taxon>
        <taxon>Bacillati</taxon>
        <taxon>Actinomycetota</taxon>
        <taxon>Actinomycetes</taxon>
        <taxon>Mycobacteriales</taxon>
        <taxon>Corynebacteriaceae</taxon>
        <taxon>Corynebacterium</taxon>
    </lineage>
</organism>
<dbReference type="PANTHER" id="PTHR12001">
    <property type="entry name" value="GERANYLGERANYL PYROPHOSPHATE SYNTHASE"/>
    <property type="match status" value="1"/>
</dbReference>
<dbReference type="Proteomes" id="UP000515275">
    <property type="component" value="Chromosome"/>
</dbReference>
<evidence type="ECO:0000256" key="3">
    <source>
        <dbReference type="ARBA" id="ARBA00006706"/>
    </source>
</evidence>
<sequence length="375" mass="40689">MNSPDSQWSFTAPLSAVPEAVNACLDQYFADSSKEFGSIGSEFGQAISYLKDFILLGGKRVRPMFAWAGIRAGLEGGGGSLSVPFPDATPNPKALLSAISALEFIQACALVHDDIIDKSDTRRGNPTTHRKFEEEHRQKGWLGSPEHYGISQAILTGDLALAWADDMLLDSGLGHKALHKLRAPWRAMRTEVIAGQILDVTLENTGSESVDDSLKVIEYKTASYTVARPLHIGAAMVGADPQVVDMLRRIGHDIGLVFQLRDDQLGVFGDPVVTGKPSGDDLRTGKRTALINLALHKGTESQVKKLRDALGVVHEEPEINDLRELIIATGAEETVEDYIRIHSQRAIDTLTAAGLSDAITSELVALTTKLNDRKF</sequence>
<keyword evidence="4 7" id="KW-0808">Transferase</keyword>
<comment type="pathway">
    <text evidence="2">Isoprenoid biosynthesis.</text>
</comment>
<dbReference type="Gene3D" id="1.10.600.10">
    <property type="entry name" value="Farnesyl Diphosphate Synthase"/>
    <property type="match status" value="1"/>
</dbReference>
<dbReference type="PANTHER" id="PTHR12001:SF85">
    <property type="entry name" value="SHORT CHAIN ISOPRENYL DIPHOSPHATE SYNTHASE"/>
    <property type="match status" value="1"/>
</dbReference>
<evidence type="ECO:0000313" key="8">
    <source>
        <dbReference type="EMBL" id="QNH95843.1"/>
    </source>
</evidence>
<dbReference type="AlphaFoldDB" id="A0A7G7YMX3"/>
<dbReference type="SUPFAM" id="SSF48576">
    <property type="entry name" value="Terpenoid synthases"/>
    <property type="match status" value="1"/>
</dbReference>
<comment type="similarity">
    <text evidence="3 7">Belongs to the FPP/GGPP synthase family.</text>
</comment>
<protein>
    <submittedName>
        <fullName evidence="8">Polyprenyl synthetase family protein</fullName>
    </submittedName>
</protein>
<reference evidence="8 9" key="1">
    <citation type="submission" date="2019-12" db="EMBL/GenBank/DDBJ databases">
        <title>Corynebacterium sp. nov., isolated from feces of the Anser Albifrons in China.</title>
        <authorList>
            <person name="Liu Q."/>
        </authorList>
    </citation>
    <scope>NUCLEOTIDE SEQUENCE [LARGE SCALE GENOMIC DNA]</scope>
    <source>
        <strain evidence="8 9">23H37-10</strain>
    </source>
</reference>
<dbReference type="SFLD" id="SFLDG01017">
    <property type="entry name" value="Polyprenyl_Transferase_Like"/>
    <property type="match status" value="1"/>
</dbReference>
<evidence type="ECO:0000256" key="2">
    <source>
        <dbReference type="ARBA" id="ARBA00005128"/>
    </source>
</evidence>
<keyword evidence="9" id="KW-1185">Reference proteome</keyword>
<evidence type="ECO:0000256" key="4">
    <source>
        <dbReference type="ARBA" id="ARBA00022679"/>
    </source>
</evidence>
<dbReference type="PROSITE" id="PS00723">
    <property type="entry name" value="POLYPRENYL_SYNTHASE_1"/>
    <property type="match status" value="1"/>
</dbReference>
<dbReference type="GO" id="GO:0008299">
    <property type="term" value="P:isoprenoid biosynthetic process"/>
    <property type="evidence" value="ECO:0007669"/>
    <property type="project" value="InterPro"/>
</dbReference>
<accession>A0A7G7YMX3</accession>
<evidence type="ECO:0000256" key="5">
    <source>
        <dbReference type="ARBA" id="ARBA00022723"/>
    </source>
</evidence>